<dbReference type="GeneID" id="112690510"/>
<feature type="transmembrane region" description="Helical" evidence="10">
    <location>
        <begin position="316"/>
        <end position="337"/>
    </location>
</feature>
<dbReference type="PANTHER" id="PTHR21137:SF35">
    <property type="entry name" value="ODORANT RECEPTOR 19A-RELATED"/>
    <property type="match status" value="1"/>
</dbReference>
<keyword evidence="3 10" id="KW-0716">Sensory transduction</keyword>
<keyword evidence="8 10" id="KW-0675">Receptor</keyword>
<dbReference type="GO" id="GO:0005886">
    <property type="term" value="C:plasma membrane"/>
    <property type="evidence" value="ECO:0007669"/>
    <property type="project" value="UniProtKB-SubCell"/>
</dbReference>
<evidence type="ECO:0000256" key="3">
    <source>
        <dbReference type="ARBA" id="ARBA00022606"/>
    </source>
</evidence>
<keyword evidence="9 10" id="KW-0807">Transducer</keyword>
<dbReference type="PANTHER" id="PTHR21137">
    <property type="entry name" value="ODORANT RECEPTOR"/>
    <property type="match status" value="1"/>
</dbReference>
<comment type="similarity">
    <text evidence="10">Belongs to the insect chemoreceptor superfamily. Heteromeric odorant receptor channel (TC 1.A.69) family.</text>
</comment>
<feature type="transmembrane region" description="Helical" evidence="10">
    <location>
        <begin position="278"/>
        <end position="304"/>
    </location>
</feature>
<reference evidence="12" key="1">
    <citation type="submission" date="2025-08" db="UniProtKB">
        <authorList>
            <consortium name="RefSeq"/>
        </authorList>
    </citation>
    <scope>IDENTIFICATION</scope>
    <source>
        <tissue evidence="12">Whole body</tissue>
    </source>
</reference>
<feature type="transmembrane region" description="Helical" evidence="10">
    <location>
        <begin position="37"/>
        <end position="64"/>
    </location>
</feature>
<evidence type="ECO:0000256" key="1">
    <source>
        <dbReference type="ARBA" id="ARBA00004651"/>
    </source>
</evidence>
<evidence type="ECO:0000256" key="9">
    <source>
        <dbReference type="ARBA" id="ARBA00023224"/>
    </source>
</evidence>
<sequence>MDAMKDNEYIFNLKLSKLIGLYQILDPNTIQIFGYNVYHIGIVFVSLYMMAISLLSLIRFYYLINNINEYTFYLGCVLNYMFSCYKIIQIVYCSNDIWKCTDITSIRFLSYQYYDKSIFKNWQVRSIRLTKIYVSLSFIVTLFWLIISKSLSKNIFTSKNLDGSLSKYRMNIFNLYLIASDETYNRYFNLFYLIELIVGVAFMYFSTLFDVLMVMMCFSFLCQLETICDAMKSLGHQCSKNVLNICKEIKSEIRHADFDDLKAIINDHQNVMKKMNDYYIIFQSVMLTQIFVASITHICIWFNITTGFFGDKIGESVLSIKLFIILPLFTFQLLMTCRLFGTINEKKDSIIYMLYCSDWTGKDIKIKKLILYTMCMNNGNQMKLKFTVTKVLNLEMFTRTIRLCYSIFSMLTNYKRNINQLDEIND</sequence>
<dbReference type="GO" id="GO:0007165">
    <property type="term" value="P:signal transduction"/>
    <property type="evidence" value="ECO:0007669"/>
    <property type="project" value="UniProtKB-KW"/>
</dbReference>
<feature type="transmembrane region" description="Helical" evidence="10">
    <location>
        <begin position="190"/>
        <end position="222"/>
    </location>
</feature>
<keyword evidence="5 10" id="KW-0552">Olfaction</keyword>
<dbReference type="InterPro" id="IPR004117">
    <property type="entry name" value="7tm6_olfct_rcpt"/>
</dbReference>
<feature type="transmembrane region" description="Helical" evidence="10">
    <location>
        <begin position="70"/>
        <end position="88"/>
    </location>
</feature>
<comment type="subcellular location">
    <subcellularLocation>
        <location evidence="1 10">Cell membrane</location>
        <topology evidence="1 10">Multi-pass membrane protein</topology>
    </subcellularLocation>
</comment>
<name>A0A8B8GBL9_9HEMI</name>
<dbReference type="AlphaFoldDB" id="A0A8B8GBL9"/>
<evidence type="ECO:0000256" key="6">
    <source>
        <dbReference type="ARBA" id="ARBA00022989"/>
    </source>
</evidence>
<dbReference type="GO" id="GO:0005549">
    <property type="term" value="F:odorant binding"/>
    <property type="evidence" value="ECO:0007669"/>
    <property type="project" value="InterPro"/>
</dbReference>
<dbReference type="Pfam" id="PF02949">
    <property type="entry name" value="7tm_6"/>
    <property type="match status" value="1"/>
</dbReference>
<protein>
    <recommendedName>
        <fullName evidence="10">Odorant receptor</fullName>
    </recommendedName>
</protein>
<evidence type="ECO:0000256" key="10">
    <source>
        <dbReference type="RuleBase" id="RU351113"/>
    </source>
</evidence>
<dbReference type="Proteomes" id="UP000694846">
    <property type="component" value="Unplaced"/>
</dbReference>
<evidence type="ECO:0000256" key="5">
    <source>
        <dbReference type="ARBA" id="ARBA00022725"/>
    </source>
</evidence>
<keyword evidence="7 10" id="KW-0472">Membrane</keyword>
<evidence type="ECO:0000256" key="4">
    <source>
        <dbReference type="ARBA" id="ARBA00022692"/>
    </source>
</evidence>
<accession>A0A8B8GBL9</accession>
<keyword evidence="11" id="KW-1185">Reference proteome</keyword>
<evidence type="ECO:0000313" key="11">
    <source>
        <dbReference type="Proteomes" id="UP000694846"/>
    </source>
</evidence>
<feature type="transmembrane region" description="Helical" evidence="10">
    <location>
        <begin position="129"/>
        <end position="147"/>
    </location>
</feature>
<organism evidence="11 12">
    <name type="scientific">Sipha flava</name>
    <name type="common">yellow sugarcane aphid</name>
    <dbReference type="NCBI Taxonomy" id="143950"/>
    <lineage>
        <taxon>Eukaryota</taxon>
        <taxon>Metazoa</taxon>
        <taxon>Ecdysozoa</taxon>
        <taxon>Arthropoda</taxon>
        <taxon>Hexapoda</taxon>
        <taxon>Insecta</taxon>
        <taxon>Pterygota</taxon>
        <taxon>Neoptera</taxon>
        <taxon>Paraneoptera</taxon>
        <taxon>Hemiptera</taxon>
        <taxon>Sternorrhyncha</taxon>
        <taxon>Aphidomorpha</taxon>
        <taxon>Aphidoidea</taxon>
        <taxon>Aphididae</taxon>
        <taxon>Sipha</taxon>
    </lineage>
</organism>
<evidence type="ECO:0000256" key="2">
    <source>
        <dbReference type="ARBA" id="ARBA00022475"/>
    </source>
</evidence>
<gene>
    <name evidence="12" type="primary">LOC112690510</name>
</gene>
<evidence type="ECO:0000313" key="12">
    <source>
        <dbReference type="RefSeq" id="XP_025420313.1"/>
    </source>
</evidence>
<comment type="caution">
    <text evidence="10">Lacks conserved residue(s) required for the propagation of feature annotation.</text>
</comment>
<dbReference type="OrthoDB" id="6596873at2759"/>
<proteinExistence type="inferred from homology"/>
<dbReference type="RefSeq" id="XP_025420313.1">
    <property type="nucleotide sequence ID" value="XM_025564528.1"/>
</dbReference>
<keyword evidence="4 10" id="KW-0812">Transmembrane</keyword>
<evidence type="ECO:0000256" key="8">
    <source>
        <dbReference type="ARBA" id="ARBA00023170"/>
    </source>
</evidence>
<dbReference type="GO" id="GO:0004984">
    <property type="term" value="F:olfactory receptor activity"/>
    <property type="evidence" value="ECO:0007669"/>
    <property type="project" value="InterPro"/>
</dbReference>
<keyword evidence="2" id="KW-1003">Cell membrane</keyword>
<evidence type="ECO:0000256" key="7">
    <source>
        <dbReference type="ARBA" id="ARBA00023136"/>
    </source>
</evidence>
<keyword evidence="6 10" id="KW-1133">Transmembrane helix</keyword>